<feature type="domain" description="Phage shock protein PspC N-terminal" evidence="8">
    <location>
        <begin position="17"/>
        <end position="72"/>
    </location>
</feature>
<evidence type="ECO:0000256" key="3">
    <source>
        <dbReference type="ARBA" id="ARBA00022692"/>
    </source>
</evidence>
<evidence type="ECO:0000256" key="2">
    <source>
        <dbReference type="ARBA" id="ARBA00022475"/>
    </source>
</evidence>
<evidence type="ECO:0000256" key="1">
    <source>
        <dbReference type="ARBA" id="ARBA00004162"/>
    </source>
</evidence>
<evidence type="ECO:0000313" key="10">
    <source>
        <dbReference type="Proteomes" id="UP000593818"/>
    </source>
</evidence>
<protein>
    <submittedName>
        <fullName evidence="9">PspC domain-containing protein</fullName>
    </submittedName>
</protein>
<keyword evidence="10" id="KW-1185">Reference proteome</keyword>
<dbReference type="InterPro" id="IPR052027">
    <property type="entry name" value="PspC"/>
</dbReference>
<evidence type="ECO:0000313" key="9">
    <source>
        <dbReference type="EMBL" id="QOV97568.1"/>
    </source>
</evidence>
<name>A0A7M2XII6_9NOCA</name>
<keyword evidence="4 7" id="KW-1133">Transmembrane helix</keyword>
<dbReference type="Proteomes" id="UP000593818">
    <property type="component" value="Chromosome"/>
</dbReference>
<sequence length="502" mass="52031">MDTRSFQDQVADMWRTRPVRLPKEGHIAGVCSGIGVRYGVDPVLIRVVFVASALFGGGGLVLYLAAWLMFPRHGDQVSSLESLVGRGASSDSTTKVVVLLVALAIAAGAIGPVGAGSGGSGFIGTLLLLGGWWLLYQRRPEPPVLPAPEGTSFPTQAAFPQPPVTNAYCSPWGAHTGAWHMQAGPAATTTPGGEAAGTKTTSTAATPPAQTTDATEVLSTTDASDTPASGTDSTAPTEATERKTSPMPDLRKDTDRKDTDRKDTDVPLPDVDALSPHRSAPPAWDPLGVAPFAWDLPEPAPKHEPAIVTNRRSRLTTTVLGLAVIAAAVTGALGAAADLAWVTPARVGAAALAVVGLGLLIGAFLHRGHGLLVVTGPLLGFVVLASIAGPVDTSNWGDRTWAPTSTDQLESEYSFQFGAMTLDLRGLELTEDRTVQVDGRFGSVEVLLPENLDVRADCTVGPGEIRGCPVPGIDGGADGVDDGPVLDLNANMEFGSLEVRRG</sequence>
<feature type="compositionally biased region" description="Polar residues" evidence="6">
    <location>
        <begin position="217"/>
        <end position="237"/>
    </location>
</feature>
<dbReference type="Pfam" id="PF04024">
    <property type="entry name" value="PspC"/>
    <property type="match status" value="1"/>
</dbReference>
<gene>
    <name evidence="9" type="ORF">INP59_16725</name>
</gene>
<dbReference type="AlphaFoldDB" id="A0A7M2XII6"/>
<comment type="subcellular location">
    <subcellularLocation>
        <location evidence="1">Cell membrane</location>
        <topology evidence="1">Single-pass membrane protein</topology>
    </subcellularLocation>
</comment>
<keyword evidence="3 7" id="KW-0812">Transmembrane</keyword>
<feature type="region of interest" description="Disordered" evidence="6">
    <location>
        <begin position="183"/>
        <end position="285"/>
    </location>
</feature>
<evidence type="ECO:0000256" key="7">
    <source>
        <dbReference type="SAM" id="Phobius"/>
    </source>
</evidence>
<feature type="compositionally biased region" description="Low complexity" evidence="6">
    <location>
        <begin position="183"/>
        <end position="215"/>
    </location>
</feature>
<proteinExistence type="predicted"/>
<feature type="compositionally biased region" description="Basic and acidic residues" evidence="6">
    <location>
        <begin position="239"/>
        <end position="265"/>
    </location>
</feature>
<evidence type="ECO:0000256" key="4">
    <source>
        <dbReference type="ARBA" id="ARBA00022989"/>
    </source>
</evidence>
<feature type="transmembrane region" description="Helical" evidence="7">
    <location>
        <begin position="43"/>
        <end position="70"/>
    </location>
</feature>
<dbReference type="PANTHER" id="PTHR33885:SF3">
    <property type="entry name" value="PHAGE SHOCK PROTEIN C"/>
    <property type="match status" value="1"/>
</dbReference>
<accession>A0A7M2XII6</accession>
<dbReference type="RefSeq" id="WP_193902370.1">
    <property type="nucleotide sequence ID" value="NZ_CP063450.1"/>
</dbReference>
<keyword evidence="5 7" id="KW-0472">Membrane</keyword>
<evidence type="ECO:0000256" key="6">
    <source>
        <dbReference type="SAM" id="MobiDB-lite"/>
    </source>
</evidence>
<feature type="transmembrane region" description="Helical" evidence="7">
    <location>
        <begin position="372"/>
        <end position="391"/>
    </location>
</feature>
<feature type="transmembrane region" description="Helical" evidence="7">
    <location>
        <begin position="319"/>
        <end position="341"/>
    </location>
</feature>
<dbReference type="GO" id="GO:0005886">
    <property type="term" value="C:plasma membrane"/>
    <property type="evidence" value="ECO:0007669"/>
    <property type="project" value="UniProtKB-SubCell"/>
</dbReference>
<dbReference type="InterPro" id="IPR007168">
    <property type="entry name" value="Phageshock_PspC_N"/>
</dbReference>
<evidence type="ECO:0000259" key="8">
    <source>
        <dbReference type="Pfam" id="PF04024"/>
    </source>
</evidence>
<feature type="transmembrane region" description="Helical" evidence="7">
    <location>
        <begin position="119"/>
        <end position="136"/>
    </location>
</feature>
<organism evidence="9 10">
    <name type="scientific">Rhodococcus pyridinivorans</name>
    <dbReference type="NCBI Taxonomy" id="103816"/>
    <lineage>
        <taxon>Bacteria</taxon>
        <taxon>Bacillati</taxon>
        <taxon>Actinomycetota</taxon>
        <taxon>Actinomycetes</taxon>
        <taxon>Mycobacteriales</taxon>
        <taxon>Nocardiaceae</taxon>
        <taxon>Rhodococcus</taxon>
    </lineage>
</organism>
<dbReference type="PANTHER" id="PTHR33885">
    <property type="entry name" value="PHAGE SHOCK PROTEIN C"/>
    <property type="match status" value="1"/>
</dbReference>
<reference evidence="9 10" key="1">
    <citation type="submission" date="2020-10" db="EMBL/GenBank/DDBJ databases">
        <title>Whole genome sequence of oil-degrading bacteria Rhodococcus pyridinivorans strain 5Ap.</title>
        <authorList>
            <person name="Akhremchuk A.E."/>
            <person name="Valentovich L.N."/>
            <person name="Charniauskaya M.I."/>
            <person name="Bukliarevich H.A."/>
            <person name="Titok M.A."/>
        </authorList>
    </citation>
    <scope>NUCLEOTIDE SEQUENCE [LARGE SCALE GENOMIC DNA]</scope>
    <source>
        <strain evidence="9 10">5Ap</strain>
    </source>
</reference>
<evidence type="ECO:0000256" key="5">
    <source>
        <dbReference type="ARBA" id="ARBA00023136"/>
    </source>
</evidence>
<dbReference type="EMBL" id="CP063450">
    <property type="protein sequence ID" value="QOV97568.1"/>
    <property type="molecule type" value="Genomic_DNA"/>
</dbReference>
<keyword evidence="2" id="KW-1003">Cell membrane</keyword>
<feature type="transmembrane region" description="Helical" evidence="7">
    <location>
        <begin position="347"/>
        <end position="365"/>
    </location>
</feature>